<dbReference type="Pfam" id="PF06082">
    <property type="entry name" value="YjbH"/>
    <property type="match status" value="1"/>
</dbReference>
<dbReference type="RefSeq" id="WP_377154718.1">
    <property type="nucleotide sequence ID" value="NZ_JBHSAF010000015.1"/>
</dbReference>
<dbReference type="EMBL" id="JBHSAF010000015">
    <property type="protein sequence ID" value="MFC3915069.1"/>
    <property type="molecule type" value="Genomic_DNA"/>
</dbReference>
<accession>A0ABV8CSV0</accession>
<organism evidence="2 3">
    <name type="scientific">Pseudaeromonas sharmana</name>
    <dbReference type="NCBI Taxonomy" id="328412"/>
    <lineage>
        <taxon>Bacteria</taxon>
        <taxon>Pseudomonadati</taxon>
        <taxon>Pseudomonadota</taxon>
        <taxon>Gammaproteobacteria</taxon>
        <taxon>Aeromonadales</taxon>
        <taxon>Aeromonadaceae</taxon>
        <taxon>Pseudaeromonas</taxon>
    </lineage>
</organism>
<feature type="signal peptide" evidence="1">
    <location>
        <begin position="1"/>
        <end position="22"/>
    </location>
</feature>
<evidence type="ECO:0000313" key="3">
    <source>
        <dbReference type="Proteomes" id="UP001595692"/>
    </source>
</evidence>
<keyword evidence="1" id="KW-0732">Signal</keyword>
<gene>
    <name evidence="2" type="ORF">ACFOSS_16625</name>
</gene>
<comment type="caution">
    <text evidence="2">The sequence shown here is derived from an EMBL/GenBank/DDBJ whole genome shotgun (WGS) entry which is preliminary data.</text>
</comment>
<name>A0ABV8CSV0_9GAMM</name>
<sequence length="696" mass="78958">MTKFSLFSLTLLASAVSAAVHANDVEVARFDRLGPSQSDFGGVGLMQMPTARMARLGEFSANYMDDQEYRRWSLSVQPYDWLETTIRYTDVRTRLYSPYPDFSGDQTYKDKGIDIKLRLWQESQWLPQVSAGVRDFAGTGLFDSEFVVASKRWGDLDFTLGMAWGNMGQSGNIKNPFCTVKESFCQRAGFTGVPGDFEFGNLLHGPAALFGGIDYQTPWQPLRLKLEYDGNDYSEEFAGKITQSSPLNVGAVYRVFDSLDTHLSYQRGNTLMWGITLRTNLNDLTNVPKDAPVVAYQPKQTTEEPDYASLAQQLEQNAGMTRPEIVVDRQQGVATVTGEQTKYRNRSQADQRASRILVQQLPNDIHEYRFIDQREGLPVEERRHDVTAWKQQQDPVLGQSMDSRVVKQTPEMPTATPRFSHGVDRFTYGFAPILQQSWGGPESFYMYQLGLNGNADLHLTKQTWLSGTLYWNWLDNFDQFNYTTPPSDTEALPRVRTWIREYVTSSDLLLTNLQATWMDRIAPDWYAQTYGGYLEMMYAGVGSEVLYRPYGASWAVGVDGNYVRQRDWYDTLQLADYKTFTGHATLYWQLPYIDKTLAQISVGQYLAQDKGVTLNLSRRFDSGVVMGAYATFTDVTAEEYGEGSFTKGFYLTIPLDLLLVHPTTRTGSIGWSPLTRDGGQMLARKYGLYTLSQTQK</sequence>
<reference evidence="3" key="1">
    <citation type="journal article" date="2019" name="Int. J. Syst. Evol. Microbiol.">
        <title>The Global Catalogue of Microorganisms (GCM) 10K type strain sequencing project: providing services to taxonomists for standard genome sequencing and annotation.</title>
        <authorList>
            <consortium name="The Broad Institute Genomics Platform"/>
            <consortium name="The Broad Institute Genome Sequencing Center for Infectious Disease"/>
            <person name="Wu L."/>
            <person name="Ma J."/>
        </authorList>
    </citation>
    <scope>NUCLEOTIDE SEQUENCE [LARGE SCALE GENOMIC DNA]</scope>
    <source>
        <strain evidence="3">CCUG 54939</strain>
    </source>
</reference>
<keyword evidence="3" id="KW-1185">Reference proteome</keyword>
<feature type="chain" id="PRO_5046752320" evidence="1">
    <location>
        <begin position="23"/>
        <end position="696"/>
    </location>
</feature>
<evidence type="ECO:0000256" key="1">
    <source>
        <dbReference type="SAM" id="SignalP"/>
    </source>
</evidence>
<protein>
    <submittedName>
        <fullName evidence="2">YjbH domain-containing protein</fullName>
    </submittedName>
</protein>
<dbReference type="Proteomes" id="UP001595692">
    <property type="component" value="Unassembled WGS sequence"/>
</dbReference>
<evidence type="ECO:0000313" key="2">
    <source>
        <dbReference type="EMBL" id="MFC3915069.1"/>
    </source>
</evidence>
<dbReference type="InterPro" id="IPR010344">
    <property type="entry name" value="YbjH"/>
</dbReference>
<proteinExistence type="predicted"/>